<keyword evidence="1" id="KW-0175">Coiled coil</keyword>
<evidence type="ECO:0000313" key="3">
    <source>
        <dbReference type="EMBL" id="KAF9956370.1"/>
    </source>
</evidence>
<feature type="transmembrane region" description="Helical" evidence="2">
    <location>
        <begin position="886"/>
        <end position="908"/>
    </location>
</feature>
<dbReference type="EMBL" id="JAAAHY010000846">
    <property type="protein sequence ID" value="KAF9956370.1"/>
    <property type="molecule type" value="Genomic_DNA"/>
</dbReference>
<feature type="transmembrane region" description="Helical" evidence="2">
    <location>
        <begin position="782"/>
        <end position="806"/>
    </location>
</feature>
<evidence type="ECO:0000256" key="1">
    <source>
        <dbReference type="SAM" id="Coils"/>
    </source>
</evidence>
<dbReference type="OrthoDB" id="2402813at2759"/>
<feature type="transmembrane region" description="Helical" evidence="2">
    <location>
        <begin position="568"/>
        <end position="585"/>
    </location>
</feature>
<protein>
    <submittedName>
        <fullName evidence="3">Uncharacterized protein</fullName>
    </submittedName>
</protein>
<feature type="transmembrane region" description="Helical" evidence="2">
    <location>
        <begin position="853"/>
        <end position="874"/>
    </location>
</feature>
<accession>A0A9P6J0E2</accession>
<evidence type="ECO:0000313" key="4">
    <source>
        <dbReference type="Proteomes" id="UP000738359"/>
    </source>
</evidence>
<dbReference type="Proteomes" id="UP000738359">
    <property type="component" value="Unassembled WGS sequence"/>
</dbReference>
<reference evidence="3" key="1">
    <citation type="journal article" date="2020" name="Fungal Divers.">
        <title>Resolving the Mortierellaceae phylogeny through synthesis of multi-gene phylogenetics and phylogenomics.</title>
        <authorList>
            <person name="Vandepol N."/>
            <person name="Liber J."/>
            <person name="Desiro A."/>
            <person name="Na H."/>
            <person name="Kennedy M."/>
            <person name="Barry K."/>
            <person name="Grigoriev I.V."/>
            <person name="Miller A.N."/>
            <person name="O'Donnell K."/>
            <person name="Stajich J.E."/>
            <person name="Bonito G."/>
        </authorList>
    </citation>
    <scope>NUCLEOTIDE SEQUENCE</scope>
    <source>
        <strain evidence="3">CK1249</strain>
    </source>
</reference>
<sequence length="1197" mass="135990">MLPSIPRTGEISSDKPTELDICVSWDASQIVVLDTFDPDRSAIYIRRNKKRACRTGTTESPKEEYVERILDSTIKKAPVQGTFHACPSSGIPLKKELFVAFDAINMAVYSVYGKWRLIWKSAVVHSKAPSPTSIDPDKKVNLQKSAVVHSKAPLPTSVYPGWKENLRGGRLVLLDKEREYISTRDLVTWKKPISARDLSTMVPACEIVHTCLSDCGTYFIVATLNLVVLYLPETWTKHGDWSLAMNEGMQRTISSAHFIKEGHRIRGIVVNTRPSSTAIIDSDGYVVSIETLETVERIRRGGLDHYVSTTSALETGHESMSMFLHKSQSVLGAIRYIDRLVRASAEAAKMCSAHCAPLDTFHIHSDRSCPVKVYDCKNGSRDRSKMVSTLTVDEQDLTLTDFTTMKFPLPSDSKLLGAQLCVLNNHSHLVVVFSTLVLVWKSSASPKDHYDLIWAEGLDTDAEQSSSTGECNSAKEWGLCHFQQLHLPRPATEVWTKNLLDMDIPNPKTFLEGIVRIVEIFGDLDEMSKRAIIRYVERHVNQSLDPGNDSTTIISHLCASWTADRHEYLLAFVTALFGSSSFWWIPRLSMDQRSNPISILIGHLNESLNVLDIVEIMLNYCMRLARVEGDLHLLIPITRSLKVALEYQGVDSSVFSRTLRCFTYLPAREYLFAANYHAFPNWLFSPNKDKDFYERKNPIIQLSAEPVDVPINERLTPKLYVASLDMLLSNEEIPISKNRFWACIQRCLLAITYTSSKRCVHHPFDLTDLDNPALIALIRYKWLTIGFPLWLLQTIFYGNLAAFFIFDVTLGMFNYSSGPLRYISGTMSWIFALSALRNLIVLNLILKKNRRESVYHVIEILTCVVPVITFLIKSEHSWTDVIGDELYSFILSIFIIAAFLQWAGMYEFVEEDIKKIDWRFHLLLTSFLFVATIMLNILFVLRYDIQKLSDKIYYTATPQQVRAYKLETQRLYKEAATATLPLEEDFQHGTKLSKLAIATEQEESVQEQGRGNEGEGQLQTGRALLGSQPQQRRQHLAEDWADQLKCDMRAEFKVELEGQLAEQKERMEEQSHRLMTQMEQQHEKLEAQIGRLLAALGSLAERTSESVSQGTELRSYGGHLLRILINRKKGPLQFELMTATTAFDAAALLAGSSRLLDILLPRLIMFLRLAKYLLRLDSTVLSLWLKSQVLLQKFLVP</sequence>
<feature type="transmembrane region" description="Helical" evidence="2">
    <location>
        <begin position="826"/>
        <end position="846"/>
    </location>
</feature>
<dbReference type="AlphaFoldDB" id="A0A9P6J0E2"/>
<feature type="coiled-coil region" evidence="1">
    <location>
        <begin position="1053"/>
        <end position="1095"/>
    </location>
</feature>
<organism evidence="3 4">
    <name type="scientific">Mortierella alpina</name>
    <name type="common">Oleaginous fungus</name>
    <name type="synonym">Mortierella renispora</name>
    <dbReference type="NCBI Taxonomy" id="64518"/>
    <lineage>
        <taxon>Eukaryota</taxon>
        <taxon>Fungi</taxon>
        <taxon>Fungi incertae sedis</taxon>
        <taxon>Mucoromycota</taxon>
        <taxon>Mortierellomycotina</taxon>
        <taxon>Mortierellomycetes</taxon>
        <taxon>Mortierellales</taxon>
        <taxon>Mortierellaceae</taxon>
        <taxon>Mortierella</taxon>
    </lineage>
</organism>
<proteinExistence type="predicted"/>
<keyword evidence="4" id="KW-1185">Reference proteome</keyword>
<keyword evidence="2" id="KW-1133">Transmembrane helix</keyword>
<feature type="transmembrane region" description="Helical" evidence="2">
    <location>
        <begin position="920"/>
        <end position="941"/>
    </location>
</feature>
<keyword evidence="2" id="KW-0812">Transmembrane</keyword>
<comment type="caution">
    <text evidence="3">The sequence shown here is derived from an EMBL/GenBank/DDBJ whole genome shotgun (WGS) entry which is preliminary data.</text>
</comment>
<gene>
    <name evidence="3" type="ORF">BGZ70_009925</name>
</gene>
<evidence type="ECO:0000256" key="2">
    <source>
        <dbReference type="SAM" id="Phobius"/>
    </source>
</evidence>
<keyword evidence="2" id="KW-0472">Membrane</keyword>
<name>A0A9P6J0E2_MORAP</name>